<evidence type="ECO:0000256" key="1">
    <source>
        <dbReference type="ARBA" id="ARBA00022737"/>
    </source>
</evidence>
<dbReference type="OrthoDB" id="4772757at2759"/>
<dbReference type="Gene3D" id="3.40.50.300">
    <property type="entry name" value="P-loop containing nucleotide triphosphate hydrolases"/>
    <property type="match status" value="1"/>
</dbReference>
<dbReference type="SUPFAM" id="SSF52540">
    <property type="entry name" value="P-loop containing nucleoside triphosphate hydrolases"/>
    <property type="match status" value="1"/>
</dbReference>
<evidence type="ECO:0000313" key="5">
    <source>
        <dbReference type="EMBL" id="KAF2785832.1"/>
    </source>
</evidence>
<dbReference type="PANTHER" id="PTHR10039:SF16">
    <property type="entry name" value="GPI INOSITOL-DEACYLASE"/>
    <property type="match status" value="1"/>
</dbReference>
<keyword evidence="1" id="KW-0677">Repeat</keyword>
<dbReference type="PANTHER" id="PTHR10039">
    <property type="entry name" value="AMELOGENIN"/>
    <property type="match status" value="1"/>
</dbReference>
<dbReference type="AlphaFoldDB" id="A0A6A6WP01"/>
<feature type="repeat" description="ANK" evidence="2">
    <location>
        <begin position="842"/>
        <end position="870"/>
    </location>
</feature>
<protein>
    <recommendedName>
        <fullName evidence="4">Nephrocystin 3-like N-terminal domain-containing protein</fullName>
    </recommendedName>
</protein>
<dbReference type="Pfam" id="PF12796">
    <property type="entry name" value="Ank_2"/>
    <property type="match status" value="1"/>
</dbReference>
<feature type="domain" description="Nephrocystin 3-like N-terminal" evidence="4">
    <location>
        <begin position="309"/>
        <end position="472"/>
    </location>
</feature>
<reference evidence="5" key="1">
    <citation type="journal article" date="2020" name="Stud. Mycol.">
        <title>101 Dothideomycetes genomes: a test case for predicting lifestyles and emergence of pathogens.</title>
        <authorList>
            <person name="Haridas S."/>
            <person name="Albert R."/>
            <person name="Binder M."/>
            <person name="Bloem J."/>
            <person name="Labutti K."/>
            <person name="Salamov A."/>
            <person name="Andreopoulos B."/>
            <person name="Baker S."/>
            <person name="Barry K."/>
            <person name="Bills G."/>
            <person name="Bluhm B."/>
            <person name="Cannon C."/>
            <person name="Castanera R."/>
            <person name="Culley D."/>
            <person name="Daum C."/>
            <person name="Ezra D."/>
            <person name="Gonzalez J."/>
            <person name="Henrissat B."/>
            <person name="Kuo A."/>
            <person name="Liang C."/>
            <person name="Lipzen A."/>
            <person name="Lutzoni F."/>
            <person name="Magnuson J."/>
            <person name="Mondo S."/>
            <person name="Nolan M."/>
            <person name="Ohm R."/>
            <person name="Pangilinan J."/>
            <person name="Park H.-J."/>
            <person name="Ramirez L."/>
            <person name="Alfaro M."/>
            <person name="Sun H."/>
            <person name="Tritt A."/>
            <person name="Yoshinaga Y."/>
            <person name="Zwiers L.-H."/>
            <person name="Turgeon B."/>
            <person name="Goodwin S."/>
            <person name="Spatafora J."/>
            <person name="Crous P."/>
            <person name="Grigoriev I."/>
        </authorList>
    </citation>
    <scope>NUCLEOTIDE SEQUENCE</scope>
    <source>
        <strain evidence="5">CBS 109.77</strain>
    </source>
</reference>
<evidence type="ECO:0000256" key="3">
    <source>
        <dbReference type="SAM" id="MobiDB-lite"/>
    </source>
</evidence>
<dbReference type="InterPro" id="IPR036770">
    <property type="entry name" value="Ankyrin_rpt-contain_sf"/>
</dbReference>
<evidence type="ECO:0000313" key="6">
    <source>
        <dbReference type="Proteomes" id="UP000799757"/>
    </source>
</evidence>
<dbReference type="PROSITE" id="PS50088">
    <property type="entry name" value="ANK_REPEAT"/>
    <property type="match status" value="3"/>
</dbReference>
<sequence length="979" mass="110034">MRKRDRLRAFFAPSATGTRSASPHSVPPPPPPPLSAQRASTPPSSPAPNFIASNGATPARRSARNPVLEKAVKLQLQKIPETGRAVFTREIEILDEQALLSKVRAYDAEHKNDSSFRPHAERLTKGLGLLDRLMGGVAIGIQADPAISAPVVGAVRVAIDIGLHFTMFFPRLTNMVCELEDYLGPLTEHSRAADVELVERAVVSVYVNILDFSWKARCVFIDANGERRRWTSFRAFMRQHWDTFEAEFASIKEEMQHHLQVLQHTTQATHFNSFRSSERRKERSAFLSWVSDIDFEEVHQTIYARKHKDTGDWLIKESKFHQWMQSPRSSLLWCNGKPGIGKSVLSSNVLEHITAETGLRKDTAICFAYYDYRDTRLANVARIITTLIKQLCQRKRNVPDNLLKVMHDARSSSLLGSQECFLSLAESFSEVFVVIDALDECPEQKRPDMLGFITGVVTTPSPCRIRVFATSRREMDITEAFVKNHVPTVQIQAENVAADIETFARSKVEELHSGQHGKTLYIDSVILKEKIIETLATKAEGMFLWVNLQLDSLCQVSKVRKDQVMEAALESLPHDLIDTYVRILDRIEQQHPSMRDLAFNCLAWTIYAQRPLSTWELQYALAINSNCTAQSQEPACAPLPRPFSARGLGVERDLQIDSPQVILEACGNLLEEGYRAIRPIHYTVQEFLTTSVQGLSQQTIRGQLLDLPSVHERLSLACLAYIQLTAFNKPAQDVRSLFRRIIYNDLAGYACQSFDYHISNCKKPSVNLLNQLETLFQQESTYLSAILQIKLLRDSYGFDAISERFNRMDFMVTPSTIVYSTSLYNIPTIRQRWIDQMPPTFALHLAASAGLTNAVIRLLEAGCDVNERDGMDSTALYYACFNSDYGIIQMLIDKDAEINAQGGYYGNALQVASYGGHEQVVKMLLIKDADVNAQGGYYSNALQAASYRGHEQVVKMLLIKDADVNAQGGYYGNALQAAS</sequence>
<feature type="non-terminal residue" evidence="5">
    <location>
        <position position="979"/>
    </location>
</feature>
<keyword evidence="6" id="KW-1185">Reference proteome</keyword>
<dbReference type="InterPro" id="IPR027417">
    <property type="entry name" value="P-loop_NTPase"/>
</dbReference>
<dbReference type="Proteomes" id="UP000799757">
    <property type="component" value="Unassembled WGS sequence"/>
</dbReference>
<gene>
    <name evidence="5" type="ORF">K505DRAFT_330763</name>
</gene>
<proteinExistence type="predicted"/>
<evidence type="ECO:0000256" key="2">
    <source>
        <dbReference type="PROSITE-ProRule" id="PRU00023"/>
    </source>
</evidence>
<dbReference type="Gene3D" id="1.25.40.20">
    <property type="entry name" value="Ankyrin repeat-containing domain"/>
    <property type="match status" value="1"/>
</dbReference>
<evidence type="ECO:0000259" key="4">
    <source>
        <dbReference type="Pfam" id="PF24883"/>
    </source>
</evidence>
<dbReference type="InterPro" id="IPR002110">
    <property type="entry name" value="Ankyrin_rpt"/>
</dbReference>
<dbReference type="EMBL" id="MU002649">
    <property type="protein sequence ID" value="KAF2785832.1"/>
    <property type="molecule type" value="Genomic_DNA"/>
</dbReference>
<dbReference type="Pfam" id="PF13637">
    <property type="entry name" value="Ank_4"/>
    <property type="match status" value="1"/>
</dbReference>
<feature type="region of interest" description="Disordered" evidence="3">
    <location>
        <begin position="1"/>
        <end position="64"/>
    </location>
</feature>
<organism evidence="5 6">
    <name type="scientific">Melanomma pulvis-pyrius CBS 109.77</name>
    <dbReference type="NCBI Taxonomy" id="1314802"/>
    <lineage>
        <taxon>Eukaryota</taxon>
        <taxon>Fungi</taxon>
        <taxon>Dikarya</taxon>
        <taxon>Ascomycota</taxon>
        <taxon>Pezizomycotina</taxon>
        <taxon>Dothideomycetes</taxon>
        <taxon>Pleosporomycetidae</taxon>
        <taxon>Pleosporales</taxon>
        <taxon>Melanommataceae</taxon>
        <taxon>Melanomma</taxon>
    </lineage>
</organism>
<dbReference type="InterPro" id="IPR056884">
    <property type="entry name" value="NPHP3-like_N"/>
</dbReference>
<accession>A0A6A6WP01</accession>
<keyword evidence="2" id="KW-0040">ANK repeat</keyword>
<dbReference type="Pfam" id="PF24883">
    <property type="entry name" value="NPHP3_N"/>
    <property type="match status" value="1"/>
</dbReference>
<feature type="compositionally biased region" description="Pro residues" evidence="3">
    <location>
        <begin position="25"/>
        <end position="34"/>
    </location>
</feature>
<feature type="repeat" description="ANK" evidence="2">
    <location>
        <begin position="937"/>
        <end position="969"/>
    </location>
</feature>
<dbReference type="PROSITE" id="PS50297">
    <property type="entry name" value="ANK_REP_REGION"/>
    <property type="match status" value="1"/>
</dbReference>
<name>A0A6A6WP01_9PLEO</name>
<dbReference type="SMART" id="SM00248">
    <property type="entry name" value="ANK"/>
    <property type="match status" value="4"/>
</dbReference>
<feature type="repeat" description="ANK" evidence="2">
    <location>
        <begin position="871"/>
        <end position="903"/>
    </location>
</feature>
<dbReference type="SUPFAM" id="SSF48403">
    <property type="entry name" value="Ankyrin repeat"/>
    <property type="match status" value="1"/>
</dbReference>